<keyword evidence="2" id="KW-1133">Transmembrane helix</keyword>
<evidence type="ECO:0000256" key="2">
    <source>
        <dbReference type="SAM" id="Phobius"/>
    </source>
</evidence>
<dbReference type="Gene3D" id="2.10.90.10">
    <property type="entry name" value="Cystine-knot cytokines"/>
    <property type="match status" value="1"/>
</dbReference>
<dbReference type="Proteomes" id="UP001153709">
    <property type="component" value="Chromosome 5"/>
</dbReference>
<proteinExistence type="predicted"/>
<feature type="transmembrane region" description="Helical" evidence="2">
    <location>
        <begin position="249"/>
        <end position="275"/>
    </location>
</feature>
<keyword evidence="2" id="KW-0812">Transmembrane</keyword>
<dbReference type="EMBL" id="OU898280">
    <property type="protein sequence ID" value="CAG9835189.1"/>
    <property type="molecule type" value="Genomic_DNA"/>
</dbReference>
<organism evidence="3 4">
    <name type="scientific">Diabrotica balteata</name>
    <name type="common">Banded cucumber beetle</name>
    <dbReference type="NCBI Taxonomy" id="107213"/>
    <lineage>
        <taxon>Eukaryota</taxon>
        <taxon>Metazoa</taxon>
        <taxon>Ecdysozoa</taxon>
        <taxon>Arthropoda</taxon>
        <taxon>Hexapoda</taxon>
        <taxon>Insecta</taxon>
        <taxon>Pterygota</taxon>
        <taxon>Neoptera</taxon>
        <taxon>Endopterygota</taxon>
        <taxon>Coleoptera</taxon>
        <taxon>Polyphaga</taxon>
        <taxon>Cucujiformia</taxon>
        <taxon>Chrysomeloidea</taxon>
        <taxon>Chrysomelidae</taxon>
        <taxon>Galerucinae</taxon>
        <taxon>Diabroticina</taxon>
        <taxon>Diabroticites</taxon>
        <taxon>Diabrotica</taxon>
    </lineage>
</organism>
<dbReference type="AlphaFoldDB" id="A0A9N9XBN4"/>
<dbReference type="InterPro" id="IPR029034">
    <property type="entry name" value="Cystine-knot_cytokine"/>
</dbReference>
<name>A0A9N9XBN4_DIABA</name>
<keyword evidence="4" id="KW-1185">Reference proteome</keyword>
<evidence type="ECO:0000256" key="1">
    <source>
        <dbReference type="SAM" id="MobiDB-lite"/>
    </source>
</evidence>
<dbReference type="OrthoDB" id="10006958at2759"/>
<sequence length="385" mass="43577">MIRGIDTTSMQAPQSQFSMGVVPEIWQVIYMPNVELNVSIGALTSGASDTTVCESVAAETHNTLDNPEPNTNIDVFAELENDPFSASDESDEYLPSSSDTTDTDSDNDCIPKRLKINTLSTLQQNENNKEIVFNDLSKKKQKEFKKVETKTRKRSSDPNLWKRNTASNARQLGQSYINQKGKIIQCKSVNVGLLCSQKCKKKCNDKIHLEQRTKIFSAYYQLAAEDMKNIHLFKGISFKKPARPKKMQFHIMLGVVVWLALTWSFAGAVIINAVLESDEPIANDPYTLKCHKKQYTYMVTQSDENGKQCWDKISVTACWGRCDSNEVKVEEALAALNDDCFHIENDGEPDYEEANMSISDEDEVALEKEEIPQKTKKWKNKKLCE</sequence>
<keyword evidence="2" id="KW-0472">Membrane</keyword>
<reference evidence="3" key="1">
    <citation type="submission" date="2022-01" db="EMBL/GenBank/DDBJ databases">
        <authorList>
            <person name="King R."/>
        </authorList>
    </citation>
    <scope>NUCLEOTIDE SEQUENCE</scope>
</reference>
<dbReference type="PANTHER" id="PTHR10773">
    <property type="entry name" value="DNA-DIRECTED RNA POLYMERASES I, II, AND III SUBUNIT RPABC2"/>
    <property type="match status" value="1"/>
</dbReference>
<dbReference type="SUPFAM" id="SSF57501">
    <property type="entry name" value="Cystine-knot cytokines"/>
    <property type="match status" value="1"/>
</dbReference>
<accession>A0A9N9XBN4</accession>
<gene>
    <name evidence="3" type="ORF">DIABBA_LOCUS8411</name>
</gene>
<feature type="region of interest" description="Disordered" evidence="1">
    <location>
        <begin position="85"/>
        <end position="108"/>
    </location>
</feature>
<protein>
    <submittedName>
        <fullName evidence="3">Uncharacterized protein</fullName>
    </submittedName>
</protein>
<evidence type="ECO:0000313" key="4">
    <source>
        <dbReference type="Proteomes" id="UP001153709"/>
    </source>
</evidence>
<dbReference type="PANTHER" id="PTHR10773:SF19">
    <property type="match status" value="1"/>
</dbReference>
<evidence type="ECO:0000313" key="3">
    <source>
        <dbReference type="EMBL" id="CAG9835189.1"/>
    </source>
</evidence>